<protein>
    <recommendedName>
        <fullName evidence="4">Outer membrane protein</fullName>
    </recommendedName>
</protein>
<feature type="chain" id="PRO_5019464302" description="Outer membrane protein" evidence="1">
    <location>
        <begin position="23"/>
        <end position="352"/>
    </location>
</feature>
<dbReference type="AlphaFoldDB" id="A0A448U9I7"/>
<dbReference type="Proteomes" id="UP000268229">
    <property type="component" value="Chromosome"/>
</dbReference>
<accession>A0A448U9I7</accession>
<organism evidence="2 3">
    <name type="scientific">Neisseria animaloris</name>
    <dbReference type="NCBI Taxonomy" id="326522"/>
    <lineage>
        <taxon>Bacteria</taxon>
        <taxon>Pseudomonadati</taxon>
        <taxon>Pseudomonadota</taxon>
        <taxon>Betaproteobacteria</taxon>
        <taxon>Neisseriales</taxon>
        <taxon>Neisseriaceae</taxon>
        <taxon>Neisseria</taxon>
    </lineage>
</organism>
<evidence type="ECO:0000313" key="3">
    <source>
        <dbReference type="Proteomes" id="UP000268229"/>
    </source>
</evidence>
<name>A0A448U9I7_9NEIS</name>
<proteinExistence type="predicted"/>
<feature type="signal peptide" evidence="1">
    <location>
        <begin position="1"/>
        <end position="22"/>
    </location>
</feature>
<reference evidence="2 3" key="1">
    <citation type="submission" date="2018-12" db="EMBL/GenBank/DDBJ databases">
        <authorList>
            <consortium name="Pathogen Informatics"/>
        </authorList>
    </citation>
    <scope>NUCLEOTIDE SEQUENCE [LARGE SCALE GENOMIC DNA]</scope>
    <source>
        <strain evidence="2 3">NCTC12227</strain>
    </source>
</reference>
<dbReference type="EMBL" id="LR134516">
    <property type="protein sequence ID" value="VEJ20553.1"/>
    <property type="molecule type" value="Genomic_DNA"/>
</dbReference>
<evidence type="ECO:0000313" key="2">
    <source>
        <dbReference type="EMBL" id="VEJ20553.1"/>
    </source>
</evidence>
<evidence type="ECO:0008006" key="4">
    <source>
        <dbReference type="Google" id="ProtNLM"/>
    </source>
</evidence>
<keyword evidence="1" id="KW-0732">Signal</keyword>
<keyword evidence="3" id="KW-1185">Reference proteome</keyword>
<dbReference type="STRING" id="326522.BWD08_01045"/>
<sequence length="352" mass="40753">MSAIHHLSLGLLAGAASFTVWADHMPAEEPVSAKTQAVSEQQPVYVPVTRSSTAEEQEQHNTWVDRRHRDIRSTLSGWAHNMDDWFGDPDPDNPATANLRLIVDTSWNKHDDFSVKPRVRGKVKLPVLQKRLNVVFGDDSLDSEPQQTGHLYDETVQNRQKTFSKTETRESNSSLALRWSDIGKYTGIDTDADIGIRSGDDLYVRLKGSKDWDLGNDFSTRVEQIYRYGLKSEHHTRTTWEVRHGKAGKPFIANHLNIEYNHKDQDEHWTWGNSLYRQHDFPNHKRLNYGIYTGGDIKNKKVKLNSYGPFAGWRQPVWREWLFVQPEINYLNNRKENRKHHAGVLVRMEALF</sequence>
<evidence type="ECO:0000256" key="1">
    <source>
        <dbReference type="SAM" id="SignalP"/>
    </source>
</evidence>
<dbReference type="KEGG" id="nani:NCTC12227_00260"/>
<dbReference type="RefSeq" id="WP_232012716.1">
    <property type="nucleotide sequence ID" value="NZ_LR134516.1"/>
</dbReference>
<gene>
    <name evidence="2" type="ORF">NCTC12227_00260</name>
</gene>